<dbReference type="Pfam" id="PF04377">
    <property type="entry name" value="ATE_C"/>
    <property type="match status" value="1"/>
</dbReference>
<reference evidence="8" key="2">
    <citation type="submission" date="2015-01" db="EMBL/GenBank/DDBJ databases">
        <title>Complete genome sequence of Methylobacterium aquaticum strain 22A.</title>
        <authorList>
            <person name="Tani A."/>
            <person name="Ogura Y."/>
            <person name="Hayashi T."/>
        </authorList>
    </citation>
    <scope>NUCLEOTIDE SEQUENCE [LARGE SCALE GENOMIC DNA]</scope>
    <source>
        <strain evidence="8">MA-22A</strain>
        <plasmid evidence="8">Plasmid pMaq22A_1p DNA</plasmid>
    </source>
</reference>
<dbReference type="GO" id="GO:0008914">
    <property type="term" value="F:leucyl-tRNA--protein transferase activity"/>
    <property type="evidence" value="ECO:0007669"/>
    <property type="project" value="UniProtKB-UniRule"/>
</dbReference>
<evidence type="ECO:0000256" key="3">
    <source>
        <dbReference type="ARBA" id="ARBA00023315"/>
    </source>
</evidence>
<dbReference type="SUPFAM" id="SSF55729">
    <property type="entry name" value="Acyl-CoA N-acyltransferases (Nat)"/>
    <property type="match status" value="1"/>
</dbReference>
<evidence type="ECO:0000259" key="6">
    <source>
        <dbReference type="Pfam" id="PF04377"/>
    </source>
</evidence>
<dbReference type="InterPro" id="IPR007471">
    <property type="entry name" value="N-end_Aminoacyl_Trfase_N"/>
</dbReference>
<feature type="domain" description="N-end rule aminoacyl transferase C-terminal" evidence="6">
    <location>
        <begin position="107"/>
        <end position="239"/>
    </location>
</feature>
<protein>
    <recommendedName>
        <fullName evidence="4">Aspartate/glutamate leucyltransferase</fullName>
        <ecNumber evidence="4">2.3.2.29</ecNumber>
    </recommendedName>
</protein>
<dbReference type="EMBL" id="AP014705">
    <property type="protein sequence ID" value="BAQ48497.1"/>
    <property type="molecule type" value="Genomic_DNA"/>
</dbReference>
<keyword evidence="7" id="KW-0614">Plasmid</keyword>
<dbReference type="NCBIfam" id="NF002346">
    <property type="entry name" value="PRK01305.2-3"/>
    <property type="match status" value="1"/>
</dbReference>
<evidence type="ECO:0000256" key="2">
    <source>
        <dbReference type="ARBA" id="ARBA00022679"/>
    </source>
</evidence>
<comment type="catalytic activity">
    <reaction evidence="4">
        <text>N-terminal L-aspartyl-[protein] + L-leucyl-tRNA(Leu) = N-terminal L-leucyl-L-aspartyl-[protein] + tRNA(Leu) + H(+)</text>
        <dbReference type="Rhea" id="RHEA:50420"/>
        <dbReference type="Rhea" id="RHEA-COMP:9613"/>
        <dbReference type="Rhea" id="RHEA-COMP:9622"/>
        <dbReference type="Rhea" id="RHEA-COMP:12669"/>
        <dbReference type="Rhea" id="RHEA-COMP:12674"/>
        <dbReference type="ChEBI" id="CHEBI:15378"/>
        <dbReference type="ChEBI" id="CHEBI:64720"/>
        <dbReference type="ChEBI" id="CHEBI:78442"/>
        <dbReference type="ChEBI" id="CHEBI:78494"/>
        <dbReference type="ChEBI" id="CHEBI:133042"/>
        <dbReference type="EC" id="2.3.2.29"/>
    </reaction>
</comment>
<dbReference type="Proteomes" id="UP000061432">
    <property type="component" value="Plasmid pMaq22A_1p"/>
</dbReference>
<dbReference type="PANTHER" id="PTHR21367">
    <property type="entry name" value="ARGININE-TRNA-PROTEIN TRANSFERASE 1"/>
    <property type="match status" value="1"/>
</dbReference>
<comment type="function">
    <text evidence="4">Functions in the N-end rule pathway of protein degradation where it conjugates Leu from its aminoacyl-tRNA to the N-termini of proteins containing an N-terminal aspartate or glutamate.</text>
</comment>
<proteinExistence type="inferred from homology"/>
<reference evidence="7 8" key="1">
    <citation type="journal article" date="2015" name="Genome Announc.">
        <title>Complete Genome Sequence of Methylobacterium aquaticum Strain 22A, Isolated from Racomitrium japonicum Moss.</title>
        <authorList>
            <person name="Tani A."/>
            <person name="Ogura Y."/>
            <person name="Hayashi T."/>
            <person name="Kimbara K."/>
        </authorList>
    </citation>
    <scope>NUCLEOTIDE SEQUENCE [LARGE SCALE GENOMIC DNA]</scope>
    <source>
        <strain evidence="7 8">MA-22A</strain>
        <plasmid evidence="8">Plasmid pMaq22A_1p DNA</plasmid>
    </source>
</reference>
<dbReference type="Pfam" id="PF04376">
    <property type="entry name" value="ATE_N"/>
    <property type="match status" value="1"/>
</dbReference>
<geneLocation type="plasmid" evidence="8">
    <name>pMaq22A_1p DNA</name>
</geneLocation>
<dbReference type="NCBIfam" id="NF002341">
    <property type="entry name" value="PRK01305.1-1"/>
    <property type="match status" value="1"/>
</dbReference>
<feature type="domain" description="N-end aminoacyl transferase N-terminal" evidence="5">
    <location>
        <begin position="17"/>
        <end position="87"/>
    </location>
</feature>
<dbReference type="InterPro" id="IPR007472">
    <property type="entry name" value="N-end_Aminoacyl_Trfase_C"/>
</dbReference>
<keyword evidence="3 4" id="KW-0012">Acyltransferase</keyword>
<evidence type="ECO:0000256" key="1">
    <source>
        <dbReference type="ARBA" id="ARBA00022490"/>
    </source>
</evidence>
<accession>A0A0C6FMV1</accession>
<dbReference type="InterPro" id="IPR017138">
    <property type="entry name" value="Asp_Glu_LeuTrfase"/>
</dbReference>
<dbReference type="RefSeq" id="WP_060849744.1">
    <property type="nucleotide sequence ID" value="NZ_AP014705.1"/>
</dbReference>
<dbReference type="OrthoDB" id="9782022at2"/>
<comment type="similarity">
    <text evidence="4">Belongs to the R-transferase family. Bpt subfamily.</text>
</comment>
<dbReference type="KEGG" id="maqu:Maq22A_1p30740"/>
<keyword evidence="1 4" id="KW-0963">Cytoplasm</keyword>
<name>A0A0C6FMV1_9HYPH</name>
<organism evidence="7 8">
    <name type="scientific">Methylobacterium aquaticum</name>
    <dbReference type="NCBI Taxonomy" id="270351"/>
    <lineage>
        <taxon>Bacteria</taxon>
        <taxon>Pseudomonadati</taxon>
        <taxon>Pseudomonadota</taxon>
        <taxon>Alphaproteobacteria</taxon>
        <taxon>Hyphomicrobiales</taxon>
        <taxon>Methylobacteriaceae</taxon>
        <taxon>Methylobacterium</taxon>
    </lineage>
</organism>
<dbReference type="EC" id="2.3.2.29" evidence="4"/>
<evidence type="ECO:0000259" key="5">
    <source>
        <dbReference type="Pfam" id="PF04376"/>
    </source>
</evidence>
<dbReference type="InterPro" id="IPR030700">
    <property type="entry name" value="N-end_Aminoacyl_Trfase"/>
</dbReference>
<dbReference type="GO" id="GO:0004057">
    <property type="term" value="F:arginyl-tRNA--protein transferase activity"/>
    <property type="evidence" value="ECO:0007669"/>
    <property type="project" value="InterPro"/>
</dbReference>
<evidence type="ECO:0000313" key="7">
    <source>
        <dbReference type="EMBL" id="BAQ48497.1"/>
    </source>
</evidence>
<dbReference type="GO" id="GO:0005737">
    <property type="term" value="C:cytoplasm"/>
    <property type="evidence" value="ECO:0007669"/>
    <property type="project" value="UniProtKB-SubCell"/>
</dbReference>
<dbReference type="InterPro" id="IPR016181">
    <property type="entry name" value="Acyl_CoA_acyltransferase"/>
</dbReference>
<dbReference type="HAMAP" id="MF_00689">
    <property type="entry name" value="Bpt"/>
    <property type="match status" value="1"/>
</dbReference>
<evidence type="ECO:0000256" key="4">
    <source>
        <dbReference type="HAMAP-Rule" id="MF_00689"/>
    </source>
</evidence>
<comment type="catalytic activity">
    <reaction evidence="4">
        <text>N-terminal L-glutamyl-[protein] + L-leucyl-tRNA(Leu) = N-terminal L-leucyl-L-glutamyl-[protein] + tRNA(Leu) + H(+)</text>
        <dbReference type="Rhea" id="RHEA:50412"/>
        <dbReference type="Rhea" id="RHEA-COMP:9613"/>
        <dbReference type="Rhea" id="RHEA-COMP:9622"/>
        <dbReference type="Rhea" id="RHEA-COMP:12664"/>
        <dbReference type="Rhea" id="RHEA-COMP:12668"/>
        <dbReference type="ChEBI" id="CHEBI:15378"/>
        <dbReference type="ChEBI" id="CHEBI:64721"/>
        <dbReference type="ChEBI" id="CHEBI:78442"/>
        <dbReference type="ChEBI" id="CHEBI:78494"/>
        <dbReference type="ChEBI" id="CHEBI:133041"/>
        <dbReference type="EC" id="2.3.2.29"/>
    </reaction>
</comment>
<sequence>MTSHPRDAPQFYLTAPSPCPYLPGQQERKVFTHLVGRRARDLNEILTQGGFRRSQTIAYRPACETCRACISVRVLVDDFRPSDSQRRVVRRSRDLVGQIQPNRPASEQYALFRRYLDARHGDGGMVDMTVLDYAMMIEDSHVDTHLVVYRRRGPDTAINGRGVGGPVAVCLTDVLSDGLSMVYSFYDPMEADRSLGTFMILDHIERARSLGLPYLYLGYWVEGSRKMQYKAKFTPQERLMPNGWARVEET</sequence>
<dbReference type="GO" id="GO:0071596">
    <property type="term" value="P:ubiquitin-dependent protein catabolic process via the N-end rule pathway"/>
    <property type="evidence" value="ECO:0007669"/>
    <property type="project" value="InterPro"/>
</dbReference>
<dbReference type="NCBIfam" id="NF002343">
    <property type="entry name" value="PRK01305.1-4"/>
    <property type="match status" value="1"/>
</dbReference>
<keyword evidence="2 4" id="KW-0808">Transferase</keyword>
<dbReference type="PIRSF" id="PIRSF037208">
    <property type="entry name" value="ATE_pro_prd"/>
    <property type="match status" value="1"/>
</dbReference>
<gene>
    <name evidence="4" type="primary">bpt</name>
    <name evidence="7" type="ORF">Maq22A_1p30740</name>
</gene>
<dbReference type="PANTHER" id="PTHR21367:SF1">
    <property type="entry name" value="ARGINYL-TRNA--PROTEIN TRANSFERASE 1"/>
    <property type="match status" value="1"/>
</dbReference>
<dbReference type="PATRIC" id="fig|270351.10.peg.5459"/>
<dbReference type="AlphaFoldDB" id="A0A0C6FMV1"/>
<comment type="subcellular location">
    <subcellularLocation>
        <location evidence="4">Cytoplasm</location>
    </subcellularLocation>
</comment>
<evidence type="ECO:0000313" key="8">
    <source>
        <dbReference type="Proteomes" id="UP000061432"/>
    </source>
</evidence>